<feature type="transmembrane region" description="Helical" evidence="1">
    <location>
        <begin position="34"/>
        <end position="55"/>
    </location>
</feature>
<dbReference type="AlphaFoldDB" id="A0AAN9Q281"/>
<keyword evidence="1" id="KW-0472">Membrane</keyword>
<organism evidence="2 3">
    <name type="scientific">Clitoria ternatea</name>
    <name type="common">Butterfly pea</name>
    <dbReference type="NCBI Taxonomy" id="43366"/>
    <lineage>
        <taxon>Eukaryota</taxon>
        <taxon>Viridiplantae</taxon>
        <taxon>Streptophyta</taxon>
        <taxon>Embryophyta</taxon>
        <taxon>Tracheophyta</taxon>
        <taxon>Spermatophyta</taxon>
        <taxon>Magnoliopsida</taxon>
        <taxon>eudicotyledons</taxon>
        <taxon>Gunneridae</taxon>
        <taxon>Pentapetalae</taxon>
        <taxon>rosids</taxon>
        <taxon>fabids</taxon>
        <taxon>Fabales</taxon>
        <taxon>Fabaceae</taxon>
        <taxon>Papilionoideae</taxon>
        <taxon>50 kb inversion clade</taxon>
        <taxon>NPAAA clade</taxon>
        <taxon>indigoferoid/millettioid clade</taxon>
        <taxon>Phaseoleae</taxon>
        <taxon>Clitoria</taxon>
    </lineage>
</organism>
<sequence length="113" mass="12457">MEDRHTESDSGDVSSAKAVFLGALAPGVNGPTWITLKSTFLMLGLCLAVMLALAFSSSDSWLMFHVAFLVLICVTLFLLLSWFLAETGLVSIEHQMREMGLENKGHLENLKRK</sequence>
<evidence type="ECO:0000313" key="3">
    <source>
        <dbReference type="Proteomes" id="UP001359559"/>
    </source>
</evidence>
<evidence type="ECO:0000313" key="2">
    <source>
        <dbReference type="EMBL" id="KAK7319701.1"/>
    </source>
</evidence>
<reference evidence="2 3" key="1">
    <citation type="submission" date="2024-01" db="EMBL/GenBank/DDBJ databases">
        <title>The genomes of 5 underutilized Papilionoideae crops provide insights into root nodulation and disease resistance.</title>
        <authorList>
            <person name="Yuan L."/>
        </authorList>
    </citation>
    <scope>NUCLEOTIDE SEQUENCE [LARGE SCALE GENOMIC DNA]</scope>
    <source>
        <strain evidence="2">LY-2023</strain>
        <tissue evidence="2">Leaf</tissue>
    </source>
</reference>
<feature type="transmembrane region" description="Helical" evidence="1">
    <location>
        <begin position="62"/>
        <end position="85"/>
    </location>
</feature>
<evidence type="ECO:0008006" key="4">
    <source>
        <dbReference type="Google" id="ProtNLM"/>
    </source>
</evidence>
<name>A0AAN9Q281_CLITE</name>
<protein>
    <recommendedName>
        <fullName evidence="4">Transmembrane protein</fullName>
    </recommendedName>
</protein>
<keyword evidence="1" id="KW-1133">Transmembrane helix</keyword>
<dbReference type="EMBL" id="JAYKXN010000001">
    <property type="protein sequence ID" value="KAK7319701.1"/>
    <property type="molecule type" value="Genomic_DNA"/>
</dbReference>
<keyword evidence="3" id="KW-1185">Reference proteome</keyword>
<proteinExistence type="predicted"/>
<gene>
    <name evidence="2" type="ORF">RJT34_04426</name>
</gene>
<dbReference type="Proteomes" id="UP001359559">
    <property type="component" value="Unassembled WGS sequence"/>
</dbReference>
<comment type="caution">
    <text evidence="2">The sequence shown here is derived from an EMBL/GenBank/DDBJ whole genome shotgun (WGS) entry which is preliminary data.</text>
</comment>
<evidence type="ECO:0000256" key="1">
    <source>
        <dbReference type="SAM" id="Phobius"/>
    </source>
</evidence>
<keyword evidence="1" id="KW-0812">Transmembrane</keyword>
<accession>A0AAN9Q281</accession>